<dbReference type="STRING" id="1002526.SAMN05216578_11311"/>
<organism evidence="2 3">
    <name type="scientific">Halopseudomonas formosensis</name>
    <dbReference type="NCBI Taxonomy" id="1002526"/>
    <lineage>
        <taxon>Bacteria</taxon>
        <taxon>Pseudomonadati</taxon>
        <taxon>Pseudomonadota</taxon>
        <taxon>Gammaproteobacteria</taxon>
        <taxon>Pseudomonadales</taxon>
        <taxon>Pseudomonadaceae</taxon>
        <taxon>Halopseudomonas</taxon>
    </lineage>
</organism>
<reference evidence="4" key="2">
    <citation type="submission" date="2023-07" db="EMBL/GenBank/DDBJ databases">
        <authorList>
            <person name="de Witt J."/>
        </authorList>
    </citation>
    <scope>NUCLEOTIDE SEQUENCE [LARGE SCALE GENOMIC DNA]</scope>
    <source>
        <strain evidence="4">FZJ</strain>
    </source>
</reference>
<name>A0A1I6C4V2_9GAMM</name>
<dbReference type="Pfam" id="PF02566">
    <property type="entry name" value="OsmC"/>
    <property type="match status" value="1"/>
</dbReference>
<accession>A0A1I6C4V2</accession>
<gene>
    <name evidence="1" type="ORF">RED13_000075</name>
    <name evidence="2" type="ORF">SAMN05216578_11311</name>
</gene>
<protein>
    <submittedName>
        <fullName evidence="1">OsmC family protein</fullName>
    </submittedName>
    <submittedName>
        <fullName evidence="2">Putative redox protein</fullName>
    </submittedName>
</protein>
<dbReference type="EMBL" id="FOYD01000013">
    <property type="protein sequence ID" value="SFQ88197.1"/>
    <property type="molecule type" value="Genomic_DNA"/>
</dbReference>
<proteinExistence type="predicted"/>
<dbReference type="RefSeq" id="WP_090540632.1">
    <property type="nucleotide sequence ID" value="NZ_FOYD01000013.1"/>
</dbReference>
<dbReference type="SUPFAM" id="SSF82784">
    <property type="entry name" value="OsmC-like"/>
    <property type="match status" value="1"/>
</dbReference>
<dbReference type="OrthoDB" id="9804010at2"/>
<dbReference type="Gene3D" id="2.20.25.10">
    <property type="match status" value="1"/>
</dbReference>
<dbReference type="NCBIfam" id="NF008009">
    <property type="entry name" value="PRK10738.1"/>
    <property type="match status" value="1"/>
</dbReference>
<dbReference type="Gene3D" id="3.30.300.20">
    <property type="match status" value="1"/>
</dbReference>
<dbReference type="PANTHER" id="PTHR34352">
    <property type="entry name" value="PROTEIN YHFA"/>
    <property type="match status" value="1"/>
</dbReference>
<dbReference type="InterPro" id="IPR003718">
    <property type="entry name" value="OsmC/Ohr_fam"/>
</dbReference>
<reference evidence="2 3" key="1">
    <citation type="submission" date="2016-10" db="EMBL/GenBank/DDBJ databases">
        <authorList>
            <person name="de Groot N.N."/>
        </authorList>
    </citation>
    <scope>NUCLEOTIDE SEQUENCE [LARGE SCALE GENOMIC DNA]</scope>
    <source>
        <strain evidence="2 3">JCM 18415</strain>
    </source>
</reference>
<dbReference type="AlphaFoldDB" id="A0A1I6C4V2"/>
<evidence type="ECO:0000313" key="1">
    <source>
        <dbReference type="EMBL" id="MDX9686001.1"/>
    </source>
</evidence>
<evidence type="ECO:0000313" key="4">
    <source>
        <dbReference type="Proteomes" id="UP001281217"/>
    </source>
</evidence>
<sequence length="140" mass="15195">MKAQIKWVDGAMFLGESGSGHTIVMDGPAEAGGRNMGVRPMETVLIGLGGCASYDVVSILKKGRQDVRDVQTLLEAERAETEPKVFTRIHVKFVVTGKNLKEAQVKRAVELSAEKYCSASIMLGRGGVEITHDYEIIEAD</sequence>
<dbReference type="Proteomes" id="UP001281217">
    <property type="component" value="Unassembled WGS sequence"/>
</dbReference>
<keyword evidence="4" id="KW-1185">Reference proteome</keyword>
<dbReference type="Proteomes" id="UP000242815">
    <property type="component" value="Unassembled WGS sequence"/>
</dbReference>
<dbReference type="InterPro" id="IPR036102">
    <property type="entry name" value="OsmC/Ohrsf"/>
</dbReference>
<reference evidence="1" key="3">
    <citation type="submission" date="2024-05" db="EMBL/GenBank/DDBJ databases">
        <authorList>
            <person name="de Witt J."/>
        </authorList>
    </citation>
    <scope>NUCLEOTIDE SEQUENCE</scope>
    <source>
        <strain evidence="1">FZJ</strain>
    </source>
</reference>
<dbReference type="InterPro" id="IPR015946">
    <property type="entry name" value="KH_dom-like_a/b"/>
</dbReference>
<dbReference type="PANTHER" id="PTHR34352:SF1">
    <property type="entry name" value="PROTEIN YHFA"/>
    <property type="match status" value="1"/>
</dbReference>
<evidence type="ECO:0000313" key="2">
    <source>
        <dbReference type="EMBL" id="SFQ88197.1"/>
    </source>
</evidence>
<dbReference type="EMBL" id="JAVRDO010000001">
    <property type="protein sequence ID" value="MDX9686001.1"/>
    <property type="molecule type" value="Genomic_DNA"/>
</dbReference>
<evidence type="ECO:0000313" key="3">
    <source>
        <dbReference type="Proteomes" id="UP000242815"/>
    </source>
</evidence>